<name>A0A850RE91_9GAMM</name>
<reference evidence="2 3" key="1">
    <citation type="submission" date="2020-06" db="EMBL/GenBank/DDBJ databases">
        <title>Whole-genome sequence of Allochromatium humboldtianum DSM 21881, type strain.</title>
        <authorList>
            <person name="Kyndt J.A."/>
            <person name="Meyer T.E."/>
        </authorList>
    </citation>
    <scope>NUCLEOTIDE SEQUENCE [LARGE SCALE GENOMIC DNA]</scope>
    <source>
        <strain evidence="2 3">DSM 21881</strain>
    </source>
</reference>
<dbReference type="Proteomes" id="UP000592294">
    <property type="component" value="Unassembled WGS sequence"/>
</dbReference>
<evidence type="ECO:0000256" key="1">
    <source>
        <dbReference type="SAM" id="MobiDB-lite"/>
    </source>
</evidence>
<keyword evidence="3" id="KW-1185">Reference proteome</keyword>
<sequence length="76" mass="8477">MTEIVCRTGVGGDALELVRLDGQRFALRHPETGAIVRHVSDSEARRISQRPGTLHYTNPTDLQARAPRPVSRSRRS</sequence>
<dbReference type="EMBL" id="JABZEO010000005">
    <property type="protein sequence ID" value="NVZ09532.1"/>
    <property type="molecule type" value="Genomic_DNA"/>
</dbReference>
<protein>
    <submittedName>
        <fullName evidence="2">Uncharacterized protein</fullName>
    </submittedName>
</protein>
<accession>A0A850RE91</accession>
<gene>
    <name evidence="2" type="ORF">HW932_09675</name>
</gene>
<dbReference type="RefSeq" id="WP_176976285.1">
    <property type="nucleotide sequence ID" value="NZ_JABZEO010000005.1"/>
</dbReference>
<comment type="caution">
    <text evidence="2">The sequence shown here is derived from an EMBL/GenBank/DDBJ whole genome shotgun (WGS) entry which is preliminary data.</text>
</comment>
<dbReference type="AlphaFoldDB" id="A0A850RE91"/>
<organism evidence="2 3">
    <name type="scientific">Allochromatium humboldtianum</name>
    <dbReference type="NCBI Taxonomy" id="504901"/>
    <lineage>
        <taxon>Bacteria</taxon>
        <taxon>Pseudomonadati</taxon>
        <taxon>Pseudomonadota</taxon>
        <taxon>Gammaproteobacteria</taxon>
        <taxon>Chromatiales</taxon>
        <taxon>Chromatiaceae</taxon>
        <taxon>Allochromatium</taxon>
    </lineage>
</organism>
<feature type="region of interest" description="Disordered" evidence="1">
    <location>
        <begin position="39"/>
        <end position="76"/>
    </location>
</feature>
<evidence type="ECO:0000313" key="3">
    <source>
        <dbReference type="Proteomes" id="UP000592294"/>
    </source>
</evidence>
<evidence type="ECO:0000313" key="2">
    <source>
        <dbReference type="EMBL" id="NVZ09532.1"/>
    </source>
</evidence>
<proteinExistence type="predicted"/>